<feature type="domain" description="HTH rpiR-type" evidence="4">
    <location>
        <begin position="8"/>
        <end position="84"/>
    </location>
</feature>
<evidence type="ECO:0000313" key="6">
    <source>
        <dbReference type="EMBL" id="GAA2090088.1"/>
    </source>
</evidence>
<comment type="caution">
    <text evidence="6">The sequence shown here is derived from an EMBL/GenBank/DDBJ whole genome shotgun (WGS) entry which is preliminary data.</text>
</comment>
<dbReference type="InterPro" id="IPR047640">
    <property type="entry name" value="RpiR-like"/>
</dbReference>
<protein>
    <submittedName>
        <fullName evidence="6">MurR/RpiR family transcriptional regulator</fullName>
    </submittedName>
</protein>
<dbReference type="SUPFAM" id="SSF53697">
    <property type="entry name" value="SIS domain"/>
    <property type="match status" value="1"/>
</dbReference>
<dbReference type="PROSITE" id="PS51464">
    <property type="entry name" value="SIS"/>
    <property type="match status" value="1"/>
</dbReference>
<dbReference type="InterPro" id="IPR046348">
    <property type="entry name" value="SIS_dom_sf"/>
</dbReference>
<dbReference type="CDD" id="cd05013">
    <property type="entry name" value="SIS_RpiR"/>
    <property type="match status" value="1"/>
</dbReference>
<keyword evidence="1" id="KW-0805">Transcription regulation</keyword>
<name>A0ABN2WDU2_9ACTN</name>
<organism evidence="6 7">
    <name type="scientific">Kitasatospora saccharophila</name>
    <dbReference type="NCBI Taxonomy" id="407973"/>
    <lineage>
        <taxon>Bacteria</taxon>
        <taxon>Bacillati</taxon>
        <taxon>Actinomycetota</taxon>
        <taxon>Actinomycetes</taxon>
        <taxon>Kitasatosporales</taxon>
        <taxon>Streptomycetaceae</taxon>
        <taxon>Kitasatospora</taxon>
    </lineage>
</organism>
<sequence length="281" mass="28538">MEQNSGTGGLAARIRARLPELPETEARVAQVVLDQGAALVRLSVSDVAALAGTAASTVVRACKRLGFRGFQELKIEAARQAEKPPPPTTDDPVANVLGQVLHASREALDGIATTLDTAALAAAAAALDAAPQTVVAAAGLSGAVALDAAYRLRALGCPVDAPADPLTAQLAAARLPPGGVCLAISHTGATRSTVDAARRARTAGARVVALTSYARSPLSETSDHVLVAGGQDLVFGLETSASRIAHLATVDALAQTLMALRPDTARTHLDLSADITADHAH</sequence>
<accession>A0ABN2WDU2</accession>
<dbReference type="RefSeq" id="WP_344550867.1">
    <property type="nucleotide sequence ID" value="NZ_BAAANS010000006.1"/>
</dbReference>
<dbReference type="Gene3D" id="3.40.50.10490">
    <property type="entry name" value="Glucose-6-phosphate isomerase like protein, domain 1"/>
    <property type="match status" value="1"/>
</dbReference>
<dbReference type="SUPFAM" id="SSF46689">
    <property type="entry name" value="Homeodomain-like"/>
    <property type="match status" value="1"/>
</dbReference>
<evidence type="ECO:0000256" key="1">
    <source>
        <dbReference type="ARBA" id="ARBA00023015"/>
    </source>
</evidence>
<proteinExistence type="predicted"/>
<evidence type="ECO:0000259" key="4">
    <source>
        <dbReference type="PROSITE" id="PS51071"/>
    </source>
</evidence>
<dbReference type="EMBL" id="BAAANS010000006">
    <property type="protein sequence ID" value="GAA2090088.1"/>
    <property type="molecule type" value="Genomic_DNA"/>
</dbReference>
<reference evidence="6 7" key="1">
    <citation type="journal article" date="2019" name="Int. J. Syst. Evol. Microbiol.">
        <title>The Global Catalogue of Microorganisms (GCM) 10K type strain sequencing project: providing services to taxonomists for standard genome sequencing and annotation.</title>
        <authorList>
            <consortium name="The Broad Institute Genomics Platform"/>
            <consortium name="The Broad Institute Genome Sequencing Center for Infectious Disease"/>
            <person name="Wu L."/>
            <person name="Ma J."/>
        </authorList>
    </citation>
    <scope>NUCLEOTIDE SEQUENCE [LARGE SCALE GENOMIC DNA]</scope>
    <source>
        <strain evidence="6 7">JCM 14559</strain>
    </source>
</reference>
<keyword evidence="2" id="KW-0238">DNA-binding</keyword>
<dbReference type="Proteomes" id="UP001500897">
    <property type="component" value="Unassembled WGS sequence"/>
</dbReference>
<evidence type="ECO:0000256" key="2">
    <source>
        <dbReference type="ARBA" id="ARBA00023125"/>
    </source>
</evidence>
<dbReference type="Pfam" id="PF01418">
    <property type="entry name" value="HTH_6"/>
    <property type="match status" value="1"/>
</dbReference>
<dbReference type="Pfam" id="PF01380">
    <property type="entry name" value="SIS"/>
    <property type="match status" value="1"/>
</dbReference>
<dbReference type="InterPro" id="IPR009057">
    <property type="entry name" value="Homeodomain-like_sf"/>
</dbReference>
<dbReference type="InterPro" id="IPR035472">
    <property type="entry name" value="RpiR-like_SIS"/>
</dbReference>
<gene>
    <name evidence="6" type="ORF">GCM10009759_13380</name>
</gene>
<dbReference type="Gene3D" id="1.10.10.10">
    <property type="entry name" value="Winged helix-like DNA-binding domain superfamily/Winged helix DNA-binding domain"/>
    <property type="match status" value="1"/>
</dbReference>
<dbReference type="InterPro" id="IPR036388">
    <property type="entry name" value="WH-like_DNA-bd_sf"/>
</dbReference>
<dbReference type="InterPro" id="IPR001347">
    <property type="entry name" value="SIS_dom"/>
</dbReference>
<dbReference type="InterPro" id="IPR000281">
    <property type="entry name" value="HTH_RpiR"/>
</dbReference>
<dbReference type="PANTHER" id="PTHR30514:SF1">
    <property type="entry name" value="HTH-TYPE TRANSCRIPTIONAL REGULATOR HEXR-RELATED"/>
    <property type="match status" value="1"/>
</dbReference>
<dbReference type="PROSITE" id="PS51071">
    <property type="entry name" value="HTH_RPIR"/>
    <property type="match status" value="1"/>
</dbReference>
<evidence type="ECO:0000259" key="5">
    <source>
        <dbReference type="PROSITE" id="PS51464"/>
    </source>
</evidence>
<evidence type="ECO:0000313" key="7">
    <source>
        <dbReference type="Proteomes" id="UP001500897"/>
    </source>
</evidence>
<feature type="domain" description="SIS" evidence="5">
    <location>
        <begin position="123"/>
        <end position="263"/>
    </location>
</feature>
<keyword evidence="7" id="KW-1185">Reference proteome</keyword>
<keyword evidence="3" id="KW-0804">Transcription</keyword>
<dbReference type="PANTHER" id="PTHR30514">
    <property type="entry name" value="GLUCOKINASE"/>
    <property type="match status" value="1"/>
</dbReference>
<evidence type="ECO:0000256" key="3">
    <source>
        <dbReference type="ARBA" id="ARBA00023163"/>
    </source>
</evidence>